<reference evidence="6" key="1">
    <citation type="submission" date="2018-08" db="EMBL/GenBank/DDBJ databases">
        <authorList>
            <person name="Kim S.-J."/>
            <person name="Jung G.-Y."/>
        </authorList>
    </citation>
    <scope>NUCLEOTIDE SEQUENCE [LARGE SCALE GENOMIC DNA]</scope>
    <source>
        <strain evidence="6">GY_H</strain>
    </source>
</reference>
<evidence type="ECO:0000256" key="3">
    <source>
        <dbReference type="PROSITE-ProRule" id="PRU00339"/>
    </source>
</evidence>
<organism evidence="5 6">
    <name type="scientific">Undibacter mobilis</name>
    <dbReference type="NCBI Taxonomy" id="2292256"/>
    <lineage>
        <taxon>Bacteria</taxon>
        <taxon>Pseudomonadati</taxon>
        <taxon>Pseudomonadota</taxon>
        <taxon>Alphaproteobacteria</taxon>
        <taxon>Hyphomicrobiales</taxon>
        <taxon>Nitrobacteraceae</taxon>
        <taxon>Undibacter</taxon>
    </lineage>
</organism>
<feature type="repeat" description="TPR" evidence="3">
    <location>
        <begin position="90"/>
        <end position="123"/>
    </location>
</feature>
<evidence type="ECO:0000256" key="4">
    <source>
        <dbReference type="SAM" id="MobiDB-lite"/>
    </source>
</evidence>
<dbReference type="Gene3D" id="1.25.40.10">
    <property type="entry name" value="Tetratricopeptide repeat domain"/>
    <property type="match status" value="1"/>
</dbReference>
<gene>
    <name evidence="5" type="ORF">DXH78_04850</name>
</gene>
<dbReference type="Proteomes" id="UP000263993">
    <property type="component" value="Unassembled WGS sequence"/>
</dbReference>
<protein>
    <submittedName>
        <fullName evidence="5">Tetratricopeptide repeat protein</fullName>
    </submittedName>
</protein>
<dbReference type="AlphaFoldDB" id="A0A371B8W1"/>
<dbReference type="InterPro" id="IPR019734">
    <property type="entry name" value="TPR_rpt"/>
</dbReference>
<dbReference type="OrthoDB" id="8445347at2"/>
<feature type="repeat" description="TPR" evidence="3">
    <location>
        <begin position="158"/>
        <end position="191"/>
    </location>
</feature>
<keyword evidence="6" id="KW-1185">Reference proteome</keyword>
<evidence type="ECO:0000256" key="2">
    <source>
        <dbReference type="ARBA" id="ARBA00022803"/>
    </source>
</evidence>
<accession>A0A371B8W1</accession>
<dbReference type="Pfam" id="PF13432">
    <property type="entry name" value="TPR_16"/>
    <property type="match status" value="1"/>
</dbReference>
<dbReference type="Pfam" id="PF07719">
    <property type="entry name" value="TPR_2"/>
    <property type="match status" value="1"/>
</dbReference>
<comment type="caution">
    <text evidence="5">The sequence shown here is derived from an EMBL/GenBank/DDBJ whole genome shotgun (WGS) entry which is preliminary data.</text>
</comment>
<feature type="region of interest" description="Disordered" evidence="4">
    <location>
        <begin position="61"/>
        <end position="91"/>
    </location>
</feature>
<dbReference type="InterPro" id="IPR011990">
    <property type="entry name" value="TPR-like_helical_dom_sf"/>
</dbReference>
<keyword evidence="1" id="KW-0677">Repeat</keyword>
<proteinExistence type="predicted"/>
<evidence type="ECO:0000313" key="6">
    <source>
        <dbReference type="Proteomes" id="UP000263993"/>
    </source>
</evidence>
<evidence type="ECO:0000313" key="5">
    <source>
        <dbReference type="EMBL" id="RDV03972.1"/>
    </source>
</evidence>
<dbReference type="RefSeq" id="WP_115515998.1">
    <property type="nucleotide sequence ID" value="NZ_QRGO01000001.1"/>
</dbReference>
<dbReference type="SUPFAM" id="SSF48452">
    <property type="entry name" value="TPR-like"/>
    <property type="match status" value="1"/>
</dbReference>
<evidence type="ECO:0000256" key="1">
    <source>
        <dbReference type="ARBA" id="ARBA00022737"/>
    </source>
</evidence>
<dbReference type="InterPro" id="IPR013105">
    <property type="entry name" value="TPR_2"/>
</dbReference>
<dbReference type="PROSITE" id="PS50005">
    <property type="entry name" value="TPR"/>
    <property type="match status" value="2"/>
</dbReference>
<sequence>MLTAIPWVRPMPIAPSKALFLTGVALMLAACNTTGDRLAASTARDTLPPPTEVTGSIGSVRAAEKPKVAEAKPAPVLPGDEPATGGNNGAAGAIAEGRAAYRANHFREAERLFHRATQLDPRSSEAWIGLAASADRLRDFAQADRAYSKAREIAGPTAEVLNNQGYSYMLRGDMKRARDSLNAAQRLDPANTYVANNLALLASNEGKTRR</sequence>
<keyword evidence="2 3" id="KW-0802">TPR repeat</keyword>
<name>A0A371B8W1_9BRAD</name>
<dbReference type="EMBL" id="QRGO01000001">
    <property type="protein sequence ID" value="RDV03972.1"/>
    <property type="molecule type" value="Genomic_DNA"/>
</dbReference>
<dbReference type="SMART" id="SM00028">
    <property type="entry name" value="TPR"/>
    <property type="match status" value="3"/>
</dbReference>